<evidence type="ECO:0000313" key="2">
    <source>
        <dbReference type="EMBL" id="RKP34786.1"/>
    </source>
</evidence>
<dbReference type="Proteomes" id="UP000268162">
    <property type="component" value="Unassembled WGS sequence"/>
</dbReference>
<reference evidence="3" key="1">
    <citation type="journal article" date="2018" name="Nat. Microbiol.">
        <title>Leveraging single-cell genomics to expand the fungal tree of life.</title>
        <authorList>
            <person name="Ahrendt S.R."/>
            <person name="Quandt C.A."/>
            <person name="Ciobanu D."/>
            <person name="Clum A."/>
            <person name="Salamov A."/>
            <person name="Andreopoulos B."/>
            <person name="Cheng J.F."/>
            <person name="Woyke T."/>
            <person name="Pelin A."/>
            <person name="Henrissat B."/>
            <person name="Reynolds N.K."/>
            <person name="Benny G.L."/>
            <person name="Smith M.E."/>
            <person name="James T.Y."/>
            <person name="Grigoriev I.V."/>
        </authorList>
    </citation>
    <scope>NUCLEOTIDE SEQUENCE [LARGE SCALE GENOMIC DNA]</scope>
    <source>
        <strain evidence="3">RSA 468</strain>
    </source>
</reference>
<evidence type="ECO:0000313" key="3">
    <source>
        <dbReference type="Proteomes" id="UP000268162"/>
    </source>
</evidence>
<keyword evidence="1" id="KW-0812">Transmembrane</keyword>
<dbReference type="Pfam" id="PF06522">
    <property type="entry name" value="B12D"/>
    <property type="match status" value="1"/>
</dbReference>
<feature type="transmembrane region" description="Helical" evidence="1">
    <location>
        <begin position="37"/>
        <end position="60"/>
    </location>
</feature>
<dbReference type="AlphaFoldDB" id="A0A4P9ZN03"/>
<proteinExistence type="predicted"/>
<name>A0A4P9ZN03_9FUNG</name>
<protein>
    <recommendedName>
        <fullName evidence="4">NADH-ubiquinone reductase complex 1 MLRQ subunit-domain-containing protein</fullName>
    </recommendedName>
</protein>
<accession>A0A4P9ZN03</accession>
<evidence type="ECO:0000256" key="1">
    <source>
        <dbReference type="SAM" id="Phobius"/>
    </source>
</evidence>
<sequence>MNSNDSSSPLNYTTIINMAAPAVRTFANIRKYLPVEVYPLMGALGFAVVMGISTASYKLVTDPHLRHRGVTGINQVSK</sequence>
<keyword evidence="1" id="KW-1133">Transmembrane helix</keyword>
<dbReference type="InterPro" id="IPR010530">
    <property type="entry name" value="B12D"/>
</dbReference>
<keyword evidence="3" id="KW-1185">Reference proteome</keyword>
<evidence type="ECO:0008006" key="4">
    <source>
        <dbReference type="Google" id="ProtNLM"/>
    </source>
</evidence>
<organism evidence="2 3">
    <name type="scientific">Dimargaris cristalligena</name>
    <dbReference type="NCBI Taxonomy" id="215637"/>
    <lineage>
        <taxon>Eukaryota</taxon>
        <taxon>Fungi</taxon>
        <taxon>Fungi incertae sedis</taxon>
        <taxon>Zoopagomycota</taxon>
        <taxon>Kickxellomycotina</taxon>
        <taxon>Dimargaritomycetes</taxon>
        <taxon>Dimargaritales</taxon>
        <taxon>Dimargaritaceae</taxon>
        <taxon>Dimargaris</taxon>
    </lineage>
</organism>
<gene>
    <name evidence="2" type="ORF">BJ085DRAFT_37141</name>
</gene>
<keyword evidence="1" id="KW-0472">Membrane</keyword>
<dbReference type="EMBL" id="ML003070">
    <property type="protein sequence ID" value="RKP34786.1"/>
    <property type="molecule type" value="Genomic_DNA"/>
</dbReference>